<name>A0A2N9WUI7_9NEIS</name>
<protein>
    <recommendedName>
        <fullName evidence="3">Type IV secretion protein Rhs</fullName>
    </recommendedName>
</protein>
<gene>
    <name evidence="1" type="ORF">BGI32_04875</name>
</gene>
<dbReference type="AlphaFoldDB" id="A0A2N9WUI7"/>
<sequence>MFGLGSLEGIKLTTKKGESRLLTPGEITMVTSLFKTAITVTSVRVYNDTCLPFQSKFGYAVTPRGAIYWPEGAFKEDYSIEEIWRIHWFMHEMTHVWQYQMGMCVICKGAFSWMAPYEYKLTPGKLLSDYGMEQQAAIIADYYVLEKYGLNAWYSQAKEENKDMQFKYDEVKLLYWLDIYRQCLYLFLENPSDKKALFK</sequence>
<evidence type="ECO:0000313" key="2">
    <source>
        <dbReference type="Proteomes" id="UP000231293"/>
    </source>
</evidence>
<evidence type="ECO:0000313" key="1">
    <source>
        <dbReference type="EMBL" id="PIT16261.1"/>
    </source>
</evidence>
<accession>A0A2N9WUI7</accession>
<reference evidence="1 2" key="1">
    <citation type="journal article" date="2017" name="MBio">
        <title>Type VI secretion-mediated competition in the bee gut microbiome.</title>
        <authorList>
            <person name="Steele M.I."/>
            <person name="Kwong W.K."/>
            <person name="Powell J.E."/>
            <person name="Whiteley M."/>
            <person name="Moran N.A."/>
        </authorList>
    </citation>
    <scope>NUCLEOTIDE SEQUENCE [LARGE SCALE GENOMIC DNA]</scope>
    <source>
        <strain evidence="1 2">App2-2</strain>
    </source>
</reference>
<organism evidence="1 2">
    <name type="scientific">Snodgrassella alvi</name>
    <dbReference type="NCBI Taxonomy" id="1196083"/>
    <lineage>
        <taxon>Bacteria</taxon>
        <taxon>Pseudomonadati</taxon>
        <taxon>Pseudomonadota</taxon>
        <taxon>Betaproteobacteria</taxon>
        <taxon>Neisseriales</taxon>
        <taxon>Neisseriaceae</taxon>
        <taxon>Snodgrassella</taxon>
    </lineage>
</organism>
<dbReference type="Proteomes" id="UP000231293">
    <property type="component" value="Unassembled WGS sequence"/>
</dbReference>
<comment type="caution">
    <text evidence="1">The sequence shown here is derived from an EMBL/GenBank/DDBJ whole genome shotgun (WGS) entry which is preliminary data.</text>
</comment>
<dbReference type="EMBL" id="MDVB01000055">
    <property type="protein sequence ID" value="PIT16261.1"/>
    <property type="molecule type" value="Genomic_DNA"/>
</dbReference>
<evidence type="ECO:0008006" key="3">
    <source>
        <dbReference type="Google" id="ProtNLM"/>
    </source>
</evidence>
<proteinExistence type="predicted"/>